<gene>
    <name evidence="1" type="ORF">AMTR_s00102p00122440</name>
</gene>
<dbReference type="Gramene" id="ERN00566">
    <property type="protein sequence ID" value="ERN00566"/>
    <property type="gene ID" value="AMTR_s00102p00122440"/>
</dbReference>
<dbReference type="OMA" id="VIMAIEM"/>
<dbReference type="EMBL" id="KI394858">
    <property type="protein sequence ID" value="ERN00566.1"/>
    <property type="molecule type" value="Genomic_DNA"/>
</dbReference>
<reference evidence="2" key="1">
    <citation type="journal article" date="2013" name="Science">
        <title>The Amborella genome and the evolution of flowering plants.</title>
        <authorList>
            <consortium name="Amborella Genome Project"/>
        </authorList>
    </citation>
    <scope>NUCLEOTIDE SEQUENCE [LARGE SCALE GENOMIC DNA]</scope>
</reference>
<sequence length="95" mass="10852">MKSPVPRTTGYLEALTLCTVPSIERDPTIPFIFSVIMAIEMLRRPSRAEVMEVLSDKPTTFDEALPHSVKWSRKTNTVPKGVVVWWTVFLIDSCW</sequence>
<proteinExistence type="predicted"/>
<protein>
    <submittedName>
        <fullName evidence="1">Uncharacterized protein</fullName>
    </submittedName>
</protein>
<evidence type="ECO:0000313" key="1">
    <source>
        <dbReference type="EMBL" id="ERN00566.1"/>
    </source>
</evidence>
<dbReference type="AlphaFoldDB" id="W1NZ28"/>
<dbReference type="HOGENOM" id="CLU_2375649_0_0_1"/>
<accession>W1NZ28</accession>
<name>W1NZ28_AMBTC</name>
<keyword evidence="2" id="KW-1185">Reference proteome</keyword>
<organism evidence="1 2">
    <name type="scientific">Amborella trichopoda</name>
    <dbReference type="NCBI Taxonomy" id="13333"/>
    <lineage>
        <taxon>Eukaryota</taxon>
        <taxon>Viridiplantae</taxon>
        <taxon>Streptophyta</taxon>
        <taxon>Embryophyta</taxon>
        <taxon>Tracheophyta</taxon>
        <taxon>Spermatophyta</taxon>
        <taxon>Magnoliopsida</taxon>
        <taxon>Amborellales</taxon>
        <taxon>Amborellaceae</taxon>
        <taxon>Amborella</taxon>
    </lineage>
</organism>
<evidence type="ECO:0000313" key="2">
    <source>
        <dbReference type="Proteomes" id="UP000017836"/>
    </source>
</evidence>
<dbReference type="Proteomes" id="UP000017836">
    <property type="component" value="Unassembled WGS sequence"/>
</dbReference>